<dbReference type="PANTHER" id="PTHR31493">
    <property type="entry name" value="NAZO FAMILY MEMBER"/>
    <property type="match status" value="1"/>
</dbReference>
<keyword evidence="3" id="KW-1185">Reference proteome</keyword>
<dbReference type="PANTHER" id="PTHR31493:SF1">
    <property type="entry name" value="PROTEIN C19ORF12"/>
    <property type="match status" value="1"/>
</dbReference>
<reference evidence="2" key="1">
    <citation type="submission" date="2023-01" db="EMBL/GenBank/DDBJ databases">
        <title>Genome assembly of the deep-sea coral Lophelia pertusa.</title>
        <authorList>
            <person name="Herrera S."/>
            <person name="Cordes E."/>
        </authorList>
    </citation>
    <scope>NUCLEOTIDE SEQUENCE</scope>
    <source>
        <strain evidence="2">USNM1676648</strain>
        <tissue evidence="2">Polyp</tissue>
    </source>
</reference>
<name>A0A9W9YP27_9CNID</name>
<sequence length="139" mass="15183">MPVSPEDLVSLLAILTSEQRYQITDSHRLKGGLLTGISATVGGVCGGPVGLVIGSLVGGSLAAWKGKTTAIPLDQYLMDMNKEQRQAMHAHMKYLIEECKVQNFVGLNAKVATDPELKRRFLEVLLCYLKIELQLNVSE</sequence>
<evidence type="ECO:0000256" key="1">
    <source>
        <dbReference type="ARBA" id="ARBA00029457"/>
    </source>
</evidence>
<accession>A0A9W9YP27</accession>
<dbReference type="OrthoDB" id="5976774at2759"/>
<dbReference type="EMBL" id="MU827309">
    <property type="protein sequence ID" value="KAJ7360486.1"/>
    <property type="molecule type" value="Genomic_DNA"/>
</dbReference>
<evidence type="ECO:0000313" key="3">
    <source>
        <dbReference type="Proteomes" id="UP001163046"/>
    </source>
</evidence>
<dbReference type="Proteomes" id="UP001163046">
    <property type="component" value="Unassembled WGS sequence"/>
</dbReference>
<protein>
    <submittedName>
        <fullName evidence="2">Uncharacterized protein</fullName>
    </submittedName>
</protein>
<gene>
    <name evidence="2" type="ORF">OS493_015587</name>
</gene>
<dbReference type="InterPro" id="IPR033369">
    <property type="entry name" value="C19orf12"/>
</dbReference>
<dbReference type="AlphaFoldDB" id="A0A9W9YP27"/>
<proteinExistence type="inferred from homology"/>
<organism evidence="2 3">
    <name type="scientific">Desmophyllum pertusum</name>
    <dbReference type="NCBI Taxonomy" id="174260"/>
    <lineage>
        <taxon>Eukaryota</taxon>
        <taxon>Metazoa</taxon>
        <taxon>Cnidaria</taxon>
        <taxon>Anthozoa</taxon>
        <taxon>Hexacorallia</taxon>
        <taxon>Scleractinia</taxon>
        <taxon>Caryophylliina</taxon>
        <taxon>Caryophylliidae</taxon>
        <taxon>Desmophyllum</taxon>
    </lineage>
</organism>
<evidence type="ECO:0000313" key="2">
    <source>
        <dbReference type="EMBL" id="KAJ7360486.1"/>
    </source>
</evidence>
<comment type="similarity">
    <text evidence="1">Belongs to the C19orf12 family.</text>
</comment>
<dbReference type="Pfam" id="PF20721">
    <property type="entry name" value="C19orf12"/>
    <property type="match status" value="1"/>
</dbReference>
<comment type="caution">
    <text evidence="2">The sequence shown here is derived from an EMBL/GenBank/DDBJ whole genome shotgun (WGS) entry which is preliminary data.</text>
</comment>